<accession>J9AYQ2</accession>
<sequence>MSKLCKFLIIKIPAYIHIISCGCLVAFDRLCLHFSSPAGGTVVAASGTGANTPIIAIDGKIEQAMDLVKTHLMFAVREEVDILRAKIMELEATILQLEAENTILREHVPVEILNKLSLQMTPPNSTTTAAAV</sequence>
<dbReference type="CDD" id="cd21936">
    <property type="entry name" value="ZIP_TSC22D"/>
    <property type="match status" value="1"/>
</dbReference>
<reference evidence="3" key="1">
    <citation type="submission" date="2012-08" db="EMBL/GenBank/DDBJ databases">
        <title>The Genome Sequence of Wuchereria bancrofti.</title>
        <authorList>
            <person name="Nutman T.B."/>
            <person name="Fink D.L."/>
            <person name="Russ C."/>
            <person name="Young S."/>
            <person name="Zeng Q."/>
            <person name="Koehrsen M."/>
            <person name="Alvarado L."/>
            <person name="Berlin A."/>
            <person name="Chapman S.B."/>
            <person name="Chen Z."/>
            <person name="Freedman E."/>
            <person name="Gellesch M."/>
            <person name="Goldberg J."/>
            <person name="Griggs A."/>
            <person name="Gujja S."/>
            <person name="Heilman E.R."/>
            <person name="Heiman D."/>
            <person name="Hepburn T."/>
            <person name="Howarth C."/>
            <person name="Jen D."/>
            <person name="Larson L."/>
            <person name="Lewis B."/>
            <person name="Mehta T."/>
            <person name="Park D."/>
            <person name="Pearson M."/>
            <person name="Roberts A."/>
            <person name="Saif S."/>
            <person name="Shea T."/>
            <person name="Shenoy N."/>
            <person name="Sisk P."/>
            <person name="Stolte C."/>
            <person name="Sykes S."/>
            <person name="Walk T."/>
            <person name="White J."/>
            <person name="Yandava C."/>
            <person name="Haas B."/>
            <person name="Henn M.R."/>
            <person name="Nusbaum C."/>
            <person name="Birren B."/>
        </authorList>
    </citation>
    <scope>NUCLEOTIDE SEQUENCE [LARGE SCALE GENOMIC DNA]</scope>
    <source>
        <strain evidence="3">NA</strain>
    </source>
</reference>
<dbReference type="GO" id="GO:0006357">
    <property type="term" value="P:regulation of transcription by RNA polymerase II"/>
    <property type="evidence" value="ECO:0007669"/>
    <property type="project" value="InterPro"/>
</dbReference>
<proteinExistence type="predicted"/>
<protein>
    <recommendedName>
        <fullName evidence="4">TSC-22/dip/bun family protein</fullName>
    </recommendedName>
</protein>
<dbReference type="EMBL" id="ADBV01005170">
    <property type="protein sequence ID" value="EJW79730.1"/>
    <property type="molecule type" value="Genomic_DNA"/>
</dbReference>
<evidence type="ECO:0000256" key="1">
    <source>
        <dbReference type="SAM" id="Coils"/>
    </source>
</evidence>
<evidence type="ECO:0008006" key="4">
    <source>
        <dbReference type="Google" id="ProtNLM"/>
    </source>
</evidence>
<dbReference type="Proteomes" id="UP000004810">
    <property type="component" value="Unassembled WGS sequence"/>
</dbReference>
<dbReference type="InterPro" id="IPR000580">
    <property type="entry name" value="TSC22/Bun"/>
</dbReference>
<feature type="coiled-coil region" evidence="1">
    <location>
        <begin position="73"/>
        <end position="107"/>
    </location>
</feature>
<dbReference type="SUPFAM" id="SSF58026">
    <property type="entry name" value="Delta-sleep-inducing peptide immunoreactive peptide"/>
    <property type="match status" value="1"/>
</dbReference>
<dbReference type="Gene3D" id="1.20.5.490">
    <property type="entry name" value="Single helix bin"/>
    <property type="match status" value="1"/>
</dbReference>
<name>J9AYQ2_WUCBA</name>
<gene>
    <name evidence="2" type="ORF">WUBG_09361</name>
</gene>
<comment type="caution">
    <text evidence="2">The sequence shown here is derived from an EMBL/GenBank/DDBJ whole genome shotgun (WGS) entry which is preliminary data.</text>
</comment>
<organism evidence="2 3">
    <name type="scientific">Wuchereria bancrofti</name>
    <dbReference type="NCBI Taxonomy" id="6293"/>
    <lineage>
        <taxon>Eukaryota</taxon>
        <taxon>Metazoa</taxon>
        <taxon>Ecdysozoa</taxon>
        <taxon>Nematoda</taxon>
        <taxon>Chromadorea</taxon>
        <taxon>Rhabditida</taxon>
        <taxon>Spirurina</taxon>
        <taxon>Spiruromorpha</taxon>
        <taxon>Filarioidea</taxon>
        <taxon>Onchocercidae</taxon>
        <taxon>Wuchereria</taxon>
    </lineage>
</organism>
<dbReference type="PROSITE" id="PS51257">
    <property type="entry name" value="PROKAR_LIPOPROTEIN"/>
    <property type="match status" value="1"/>
</dbReference>
<dbReference type="Pfam" id="PF01166">
    <property type="entry name" value="TSC22"/>
    <property type="match status" value="1"/>
</dbReference>
<evidence type="ECO:0000313" key="3">
    <source>
        <dbReference type="Proteomes" id="UP000004810"/>
    </source>
</evidence>
<dbReference type="PANTHER" id="PTHR12348:SF26">
    <property type="entry name" value="PROTEIN TSCT-1"/>
    <property type="match status" value="1"/>
</dbReference>
<evidence type="ECO:0000313" key="2">
    <source>
        <dbReference type="EMBL" id="EJW79730.1"/>
    </source>
</evidence>
<dbReference type="PANTHER" id="PTHR12348">
    <property type="entry name" value="TSC22"/>
    <property type="match status" value="1"/>
</dbReference>
<keyword evidence="1" id="KW-0175">Coiled coil</keyword>
<dbReference type="AlphaFoldDB" id="J9AYQ2"/>